<gene>
    <name evidence="4" type="primary">MPUL0E04100</name>
    <name evidence="4" type="ORF">METSCH_E04100</name>
</gene>
<reference evidence="5" key="1">
    <citation type="submission" date="2019-03" db="EMBL/GenBank/DDBJ databases">
        <title>Snf2 controls pulcherriminic acid biosynthesis and connects pigmentation and antifungal activity of the yeast Metschnikowia pulcherrima.</title>
        <authorList>
            <person name="Gore-Lloyd D."/>
            <person name="Sumann I."/>
            <person name="Brachmann A.O."/>
            <person name="Schneeberger K."/>
            <person name="Ortiz-Merino R.A."/>
            <person name="Moreno-Beltran M."/>
            <person name="Schlaefli M."/>
            <person name="Kirner P."/>
            <person name="Santos Kron A."/>
            <person name="Wolfe K.H."/>
            <person name="Piel J."/>
            <person name="Ahrens C.H."/>
            <person name="Henk D."/>
            <person name="Freimoser F.M."/>
        </authorList>
    </citation>
    <scope>NUCLEOTIDE SEQUENCE [LARGE SCALE GENOMIC DNA]</scope>
    <source>
        <strain evidence="5">APC 1.2</strain>
    </source>
</reference>
<evidence type="ECO:0000256" key="3">
    <source>
        <dbReference type="PIRSR" id="PIRSR613078-2"/>
    </source>
</evidence>
<evidence type="ECO:0000313" key="5">
    <source>
        <dbReference type="Proteomes" id="UP000292447"/>
    </source>
</evidence>
<name>A0A4P6XSR4_9ASCO</name>
<feature type="active site" description="Tele-phosphohistidine intermediate" evidence="2">
    <location>
        <position position="21"/>
    </location>
</feature>
<dbReference type="Proteomes" id="UP000292447">
    <property type="component" value="Chromosome V"/>
</dbReference>
<protein>
    <submittedName>
        <fullName evidence="4">Putative phosphoglycerate mutase</fullName>
    </submittedName>
</protein>
<dbReference type="STRING" id="2163413.A0A4P6XSR4"/>
<proteinExistence type="predicted"/>
<evidence type="ECO:0000313" key="4">
    <source>
        <dbReference type="EMBL" id="QBM90169.1"/>
    </source>
</evidence>
<dbReference type="AlphaFoldDB" id="A0A4P6XSR4"/>
<feature type="binding site" evidence="3">
    <location>
        <begin position="20"/>
        <end position="27"/>
    </location>
    <ligand>
        <name>substrate</name>
    </ligand>
</feature>
<evidence type="ECO:0000256" key="2">
    <source>
        <dbReference type="PIRSR" id="PIRSR613078-1"/>
    </source>
</evidence>
<dbReference type="GO" id="GO:0045820">
    <property type="term" value="P:negative regulation of glycolytic process"/>
    <property type="evidence" value="ECO:0007669"/>
    <property type="project" value="TreeGrafter"/>
</dbReference>
<dbReference type="InterPro" id="IPR051695">
    <property type="entry name" value="Phosphoglycerate_Mutase"/>
</dbReference>
<feature type="active site" description="Proton donor/acceptor" evidence="2">
    <location>
        <position position="95"/>
    </location>
</feature>
<dbReference type="PANTHER" id="PTHR46517:SF1">
    <property type="entry name" value="FRUCTOSE-2,6-BISPHOSPHATASE TIGAR"/>
    <property type="match status" value="1"/>
</dbReference>
<keyword evidence="1" id="KW-0378">Hydrolase</keyword>
<dbReference type="Gene3D" id="3.40.50.1240">
    <property type="entry name" value="Phosphoglycerate mutase-like"/>
    <property type="match status" value="1"/>
</dbReference>
<dbReference type="CDD" id="cd07067">
    <property type="entry name" value="HP_PGM_like"/>
    <property type="match status" value="1"/>
</dbReference>
<sequence length="226" mass="25250">MTREIVANEDPQITRVFIVRHGRTDWNAKKILQGHIDIDINEEGAQQAEKVASHLEPIPIDDIVSSDLCRCVNTAKPILKFQKTTSYAETPKLRERDMGKVQGMALAEALLTYGESFRNLGEKESALIERVSEVYDSALKRATINSHKNVLLCTHGGVITAFTNHLHRDRKYDLAEGLSASDLRVPYNTSVTVIDVEKALGRGMIVNCGVTEHLGGDFRVRNQLLR</sequence>
<dbReference type="SMART" id="SM00855">
    <property type="entry name" value="PGAM"/>
    <property type="match status" value="1"/>
</dbReference>
<dbReference type="EMBL" id="CP034460">
    <property type="protein sequence ID" value="QBM90169.1"/>
    <property type="molecule type" value="Genomic_DNA"/>
</dbReference>
<feature type="binding site" evidence="3">
    <location>
        <position position="70"/>
    </location>
    <ligand>
        <name>substrate</name>
    </ligand>
</feature>
<dbReference type="PANTHER" id="PTHR46517">
    <property type="entry name" value="FRUCTOSE-2,6-BISPHOSPHATASE TIGAR"/>
    <property type="match status" value="1"/>
</dbReference>
<dbReference type="GO" id="GO:0043456">
    <property type="term" value="P:regulation of pentose-phosphate shunt"/>
    <property type="evidence" value="ECO:0007669"/>
    <property type="project" value="TreeGrafter"/>
</dbReference>
<dbReference type="GO" id="GO:0005829">
    <property type="term" value="C:cytosol"/>
    <property type="evidence" value="ECO:0007669"/>
    <property type="project" value="TreeGrafter"/>
</dbReference>
<organism evidence="4 5">
    <name type="scientific">Metschnikowia aff. pulcherrima</name>
    <dbReference type="NCBI Taxonomy" id="2163413"/>
    <lineage>
        <taxon>Eukaryota</taxon>
        <taxon>Fungi</taxon>
        <taxon>Dikarya</taxon>
        <taxon>Ascomycota</taxon>
        <taxon>Saccharomycotina</taxon>
        <taxon>Pichiomycetes</taxon>
        <taxon>Metschnikowiaceae</taxon>
        <taxon>Metschnikowia</taxon>
    </lineage>
</organism>
<dbReference type="InterPro" id="IPR013078">
    <property type="entry name" value="His_Pase_superF_clade-1"/>
</dbReference>
<accession>A0A4P6XSR4</accession>
<dbReference type="Pfam" id="PF00300">
    <property type="entry name" value="His_Phos_1"/>
    <property type="match status" value="1"/>
</dbReference>
<keyword evidence="5" id="KW-1185">Reference proteome</keyword>
<dbReference type="InterPro" id="IPR029033">
    <property type="entry name" value="His_PPase_superfam"/>
</dbReference>
<dbReference type="GO" id="GO:0004331">
    <property type="term" value="F:fructose-2,6-bisphosphate 2-phosphatase activity"/>
    <property type="evidence" value="ECO:0007669"/>
    <property type="project" value="TreeGrafter"/>
</dbReference>
<evidence type="ECO:0000256" key="1">
    <source>
        <dbReference type="ARBA" id="ARBA00022801"/>
    </source>
</evidence>
<dbReference type="SUPFAM" id="SSF53254">
    <property type="entry name" value="Phosphoglycerate mutase-like"/>
    <property type="match status" value="1"/>
</dbReference>